<sequence length="600" mass="66910">MDPLSVTTSIKGLISAASLVAKLLGPYVSATNGTPQIAFRVHEEVNATRVILSGLQSLAQNLASSPAPYASLIQVDDIVAILTDAVLLFSELESFVGSLPPCDLATHRPSLLSRLTWANKENDLEGLLKRLQGVKGSLSLVLMILNSDSHQSAVQFKQDLSIKVDALLESNLSLSKRLMSLENAFDTQTIVPKQQGVLIATDETSSDCSHEVADPPGVMSSFDFDHDLKSSRVYRRAKRETMDFSFRSSMTRPNSWSIFSGLSLGDVSAVSVIALPVYREDLKNAKHYDFGADLPSSSTTTLTEAPSRLHLVIFDCIDIQSKLSQISGFSDLFEEQQRVCEDSFFTLWAVLKKGFPLLMLLNAIDDCYDPSPFMGSHLTDPELVAGNAVEVFLRACYNDLNISANKLFAVSDLIGDNIESFLNVIGSLSFILEMLLRAGIVTEVHDKSLLVTCWQDNYRPKRVSGDVLKYRAQTLRSVEKLLDIMKGVNHPINLSTNHPGTLDLIKLLADFHMRLSISIQRSLLQQVPYQQWEDEFTSYLKKRDTNNFFMDGIIRHCKTTHQGREETEASPEYWQWLFDRISELPFGHEALLLVRIVLLN</sequence>
<feature type="domain" description="Cdc24/Scd1 N-terminal" evidence="1">
    <location>
        <begin position="346"/>
        <end position="428"/>
    </location>
</feature>
<evidence type="ECO:0000259" key="1">
    <source>
        <dbReference type="Pfam" id="PF06395"/>
    </source>
</evidence>
<dbReference type="Pfam" id="PF06395">
    <property type="entry name" value="CDC24"/>
    <property type="match status" value="1"/>
</dbReference>
<gene>
    <name evidence="2" type="ORF">PT974_06309</name>
</gene>
<evidence type="ECO:0000313" key="2">
    <source>
        <dbReference type="EMBL" id="KAK5992887.1"/>
    </source>
</evidence>
<comment type="caution">
    <text evidence="2">The sequence shown here is derived from an EMBL/GenBank/DDBJ whole genome shotgun (WGS) entry which is preliminary data.</text>
</comment>
<dbReference type="Proteomes" id="UP001338125">
    <property type="component" value="Unassembled WGS sequence"/>
</dbReference>
<accession>A0ABR0SL68</accession>
<evidence type="ECO:0000313" key="3">
    <source>
        <dbReference type="Proteomes" id="UP001338125"/>
    </source>
</evidence>
<dbReference type="InterPro" id="IPR010481">
    <property type="entry name" value="Cdc24/Scd1_N"/>
</dbReference>
<organism evidence="2 3">
    <name type="scientific">Cladobotryum mycophilum</name>
    <dbReference type="NCBI Taxonomy" id="491253"/>
    <lineage>
        <taxon>Eukaryota</taxon>
        <taxon>Fungi</taxon>
        <taxon>Dikarya</taxon>
        <taxon>Ascomycota</taxon>
        <taxon>Pezizomycotina</taxon>
        <taxon>Sordariomycetes</taxon>
        <taxon>Hypocreomycetidae</taxon>
        <taxon>Hypocreales</taxon>
        <taxon>Hypocreaceae</taxon>
        <taxon>Cladobotryum</taxon>
    </lineage>
</organism>
<proteinExistence type="predicted"/>
<reference evidence="2 3" key="1">
    <citation type="submission" date="2024-01" db="EMBL/GenBank/DDBJ databases">
        <title>Complete genome of Cladobotryum mycophilum ATHUM6906.</title>
        <authorList>
            <person name="Christinaki A.C."/>
            <person name="Myridakis A.I."/>
            <person name="Kouvelis V.N."/>
        </authorList>
    </citation>
    <scope>NUCLEOTIDE SEQUENCE [LARGE SCALE GENOMIC DNA]</scope>
    <source>
        <strain evidence="2 3">ATHUM6906</strain>
    </source>
</reference>
<keyword evidence="3" id="KW-1185">Reference proteome</keyword>
<protein>
    <recommendedName>
        <fullName evidence="1">Cdc24/Scd1 N-terminal domain-containing protein</fullName>
    </recommendedName>
</protein>
<dbReference type="EMBL" id="JAVFKD010000012">
    <property type="protein sequence ID" value="KAK5992887.1"/>
    <property type="molecule type" value="Genomic_DNA"/>
</dbReference>
<name>A0ABR0SL68_9HYPO</name>